<feature type="transmembrane region" description="Helical" evidence="16">
    <location>
        <begin position="7"/>
        <end position="26"/>
    </location>
</feature>
<evidence type="ECO:0000313" key="18">
    <source>
        <dbReference type="Proteomes" id="UP000694871"/>
    </source>
</evidence>
<evidence type="ECO:0000256" key="5">
    <source>
        <dbReference type="ARBA" id="ARBA00022475"/>
    </source>
</evidence>
<evidence type="ECO:0000256" key="2">
    <source>
        <dbReference type="ARBA" id="ARBA00004651"/>
    </source>
</evidence>
<keyword evidence="18" id="KW-1185">Reference proteome</keyword>
<evidence type="ECO:0000256" key="8">
    <source>
        <dbReference type="ARBA" id="ARBA00022824"/>
    </source>
</evidence>
<dbReference type="PANTHER" id="PTHR22883:SF466">
    <property type="entry name" value="PALMITOYLTRANSFERASE ZDHHC4"/>
    <property type="match status" value="1"/>
</dbReference>
<keyword evidence="6 16" id="KW-0808">Transferase</keyword>
<comment type="similarity">
    <text evidence="4 16">Belongs to the DHHC palmitoyltransferase family.</text>
</comment>
<comment type="domain">
    <text evidence="16">The DHHC domain is required for palmitoyltransferase activity.</text>
</comment>
<evidence type="ECO:0000256" key="4">
    <source>
        <dbReference type="ARBA" id="ARBA00008574"/>
    </source>
</evidence>
<organism evidence="18 19">
    <name type="scientific">Gekko japonicus</name>
    <name type="common">Schlegel's Japanese gecko</name>
    <dbReference type="NCBI Taxonomy" id="146911"/>
    <lineage>
        <taxon>Eukaryota</taxon>
        <taxon>Metazoa</taxon>
        <taxon>Chordata</taxon>
        <taxon>Craniata</taxon>
        <taxon>Vertebrata</taxon>
        <taxon>Euteleostomi</taxon>
        <taxon>Lepidosauria</taxon>
        <taxon>Squamata</taxon>
        <taxon>Bifurcata</taxon>
        <taxon>Gekkota</taxon>
        <taxon>Gekkonidae</taxon>
        <taxon>Gekkoninae</taxon>
        <taxon>Gekko</taxon>
    </lineage>
</organism>
<feature type="transmembrane region" description="Helical" evidence="16">
    <location>
        <begin position="109"/>
        <end position="131"/>
    </location>
</feature>
<keyword evidence="14 16" id="KW-0012">Acyltransferase</keyword>
<keyword evidence="11 16" id="KW-0472">Membrane</keyword>
<evidence type="ECO:0000259" key="17">
    <source>
        <dbReference type="Pfam" id="PF01529"/>
    </source>
</evidence>
<dbReference type="Pfam" id="PF01529">
    <property type="entry name" value="DHHC"/>
    <property type="match status" value="1"/>
</dbReference>
<reference evidence="19" key="1">
    <citation type="submission" date="2025-08" db="UniProtKB">
        <authorList>
            <consortium name="RefSeq"/>
        </authorList>
    </citation>
    <scope>IDENTIFICATION</scope>
</reference>
<evidence type="ECO:0000256" key="11">
    <source>
        <dbReference type="ARBA" id="ARBA00023136"/>
    </source>
</evidence>
<keyword evidence="5" id="KW-1003">Cell membrane</keyword>
<dbReference type="EC" id="2.3.1.225" evidence="16"/>
<comment type="subcellular location">
    <subcellularLocation>
        <location evidence="2">Cell membrane</location>
        <topology evidence="2">Multi-pass membrane protein</topology>
    </subcellularLocation>
    <subcellularLocation>
        <location evidence="1">Endoplasmic reticulum membrane</location>
        <topology evidence="1">Multi-pass membrane protein</topology>
    </subcellularLocation>
    <subcellularLocation>
        <location evidence="3">Golgi apparatus membrane</location>
        <topology evidence="3">Multi-pass membrane protein</topology>
    </subcellularLocation>
</comment>
<evidence type="ECO:0000256" key="15">
    <source>
        <dbReference type="ARBA" id="ARBA00047790"/>
    </source>
</evidence>
<keyword evidence="8" id="KW-0256">Endoplasmic reticulum</keyword>
<dbReference type="PANTHER" id="PTHR22883">
    <property type="entry name" value="ZINC FINGER DHHC DOMAIN CONTAINING PROTEIN"/>
    <property type="match status" value="1"/>
</dbReference>
<sequence>MDFLVLFLLYVTLVLLTILLVCLYSGRKQSWPSRTVDWLAQFVAFMSFLAQVLSRVIPAQVHGAAQRGLHRLFHTRHCLFVALHLALEVLVYGEYTWEVFGYCQELEFGLPLLLLPYLLLTVNVGFFVLCAKTDPGAVTKSNQALFLHAYAYDGVMFERGAKCAVCSTRKPARSKHCGVCRACVHRFDHHCVWVNNCIGAFNTRYFLAYLLTLSAMATAIAVVTAAFLIQVVSLSSLMLGYYTDDQGQERPVDTVFVIQHLFLTFPRMVFMLGFVVVLALILGSYFCFGLYLVLANQTSHEWFKSRRFKSGAYRNIYSRGVWGNLVEIAKPPVSPEAKRR</sequence>
<feature type="transmembrane region" description="Helical" evidence="16">
    <location>
        <begin position="206"/>
        <end position="229"/>
    </location>
</feature>
<feature type="transmembrane region" description="Helical" evidence="16">
    <location>
        <begin position="78"/>
        <end position="97"/>
    </location>
</feature>
<evidence type="ECO:0000256" key="9">
    <source>
        <dbReference type="ARBA" id="ARBA00022989"/>
    </source>
</evidence>
<keyword evidence="7 16" id="KW-0812">Transmembrane</keyword>
<name>A0ABM1LEX3_GEKJA</name>
<evidence type="ECO:0000256" key="12">
    <source>
        <dbReference type="ARBA" id="ARBA00023139"/>
    </source>
</evidence>
<evidence type="ECO:0000313" key="19">
    <source>
        <dbReference type="RefSeq" id="XP_015284510.1"/>
    </source>
</evidence>
<dbReference type="RefSeq" id="XP_015284510.1">
    <property type="nucleotide sequence ID" value="XM_015429024.1"/>
</dbReference>
<gene>
    <name evidence="19" type="primary">ZDHHC4</name>
</gene>
<dbReference type="InterPro" id="IPR039859">
    <property type="entry name" value="PFA4/ZDH16/20/ERF2-like"/>
</dbReference>
<dbReference type="InterPro" id="IPR001594">
    <property type="entry name" value="Palmitoyltrfase_DHHC"/>
</dbReference>
<feature type="transmembrane region" description="Helical" evidence="16">
    <location>
        <begin position="269"/>
        <end position="294"/>
    </location>
</feature>
<keyword evidence="13" id="KW-0449">Lipoprotein</keyword>
<proteinExistence type="inferred from homology"/>
<feature type="domain" description="Palmitoyltransferase DHHC" evidence="17">
    <location>
        <begin position="159"/>
        <end position="305"/>
    </location>
</feature>
<evidence type="ECO:0000256" key="13">
    <source>
        <dbReference type="ARBA" id="ARBA00023288"/>
    </source>
</evidence>
<evidence type="ECO:0000256" key="6">
    <source>
        <dbReference type="ARBA" id="ARBA00022679"/>
    </source>
</evidence>
<keyword evidence="10" id="KW-0333">Golgi apparatus</keyword>
<dbReference type="GeneID" id="107125596"/>
<evidence type="ECO:0000256" key="14">
    <source>
        <dbReference type="ARBA" id="ARBA00023315"/>
    </source>
</evidence>
<keyword evidence="9 16" id="KW-1133">Transmembrane helix</keyword>
<evidence type="ECO:0000256" key="16">
    <source>
        <dbReference type="RuleBase" id="RU079119"/>
    </source>
</evidence>
<keyword evidence="12" id="KW-0564">Palmitate</keyword>
<evidence type="ECO:0000256" key="3">
    <source>
        <dbReference type="ARBA" id="ARBA00004653"/>
    </source>
</evidence>
<comment type="catalytic activity">
    <reaction evidence="15">
        <text>L-cysteinyl-[protein] + hexadecanoyl-CoA = S-hexadecanoyl-L-cysteinyl-[protein] + CoA</text>
        <dbReference type="Rhea" id="RHEA:36683"/>
        <dbReference type="Rhea" id="RHEA-COMP:10131"/>
        <dbReference type="Rhea" id="RHEA-COMP:11032"/>
        <dbReference type="ChEBI" id="CHEBI:29950"/>
        <dbReference type="ChEBI" id="CHEBI:57287"/>
        <dbReference type="ChEBI" id="CHEBI:57379"/>
        <dbReference type="ChEBI" id="CHEBI:74151"/>
        <dbReference type="EC" id="2.3.1.225"/>
    </reaction>
    <physiologicalReaction direction="left-to-right" evidence="15">
        <dbReference type="Rhea" id="RHEA:36684"/>
    </physiologicalReaction>
</comment>
<accession>A0ABM1LEX3</accession>
<dbReference type="PROSITE" id="PS50216">
    <property type="entry name" value="DHHC"/>
    <property type="match status" value="1"/>
</dbReference>
<evidence type="ECO:0000256" key="7">
    <source>
        <dbReference type="ARBA" id="ARBA00022692"/>
    </source>
</evidence>
<evidence type="ECO:0000256" key="10">
    <source>
        <dbReference type="ARBA" id="ARBA00023034"/>
    </source>
</evidence>
<dbReference type="Proteomes" id="UP000694871">
    <property type="component" value="Unplaced"/>
</dbReference>
<protein>
    <recommendedName>
        <fullName evidence="16">Palmitoyltransferase</fullName>
        <ecNumber evidence="16">2.3.1.225</ecNumber>
    </recommendedName>
</protein>
<evidence type="ECO:0000256" key="1">
    <source>
        <dbReference type="ARBA" id="ARBA00004477"/>
    </source>
</evidence>